<gene>
    <name evidence="11" type="ORF">M5W83_09905</name>
</gene>
<keyword evidence="7 9" id="KW-0573">Peptidoglycan synthesis</keyword>
<dbReference type="SUPFAM" id="SSF47090">
    <property type="entry name" value="PGBD-like"/>
    <property type="match status" value="1"/>
</dbReference>
<accession>A0ABT4FTH6</accession>
<dbReference type="InterPro" id="IPR050979">
    <property type="entry name" value="LD-transpeptidase"/>
</dbReference>
<keyword evidence="4" id="KW-0808">Transferase</keyword>
<dbReference type="PANTHER" id="PTHR30582">
    <property type="entry name" value="L,D-TRANSPEPTIDASE"/>
    <property type="match status" value="1"/>
</dbReference>
<dbReference type="InterPro" id="IPR038063">
    <property type="entry name" value="Transpep_catalytic_dom"/>
</dbReference>
<dbReference type="Gene3D" id="2.40.440.10">
    <property type="entry name" value="L,D-transpeptidase catalytic domain-like"/>
    <property type="match status" value="1"/>
</dbReference>
<name>A0ABT4FTH6_PANTH</name>
<evidence type="ECO:0000256" key="1">
    <source>
        <dbReference type="ARBA" id="ARBA00004752"/>
    </source>
</evidence>
<keyword evidence="5" id="KW-0378">Hydrolase</keyword>
<evidence type="ECO:0000256" key="6">
    <source>
        <dbReference type="ARBA" id="ARBA00022960"/>
    </source>
</evidence>
<keyword evidence="8 9" id="KW-0961">Cell wall biogenesis/degradation</keyword>
<evidence type="ECO:0000313" key="12">
    <source>
        <dbReference type="Proteomes" id="UP001209276"/>
    </source>
</evidence>
<organism evidence="11 12">
    <name type="scientific">Paenibacillus thiaminolyticus</name>
    <name type="common">Bacillus thiaminolyticus</name>
    <dbReference type="NCBI Taxonomy" id="49283"/>
    <lineage>
        <taxon>Bacteria</taxon>
        <taxon>Bacillati</taxon>
        <taxon>Bacillota</taxon>
        <taxon>Bacilli</taxon>
        <taxon>Bacillales</taxon>
        <taxon>Paenibacillaceae</taxon>
        <taxon>Paenibacillus</taxon>
    </lineage>
</organism>
<evidence type="ECO:0000256" key="4">
    <source>
        <dbReference type="ARBA" id="ARBA00022679"/>
    </source>
</evidence>
<dbReference type="PANTHER" id="PTHR30582:SF24">
    <property type="entry name" value="L,D-TRANSPEPTIDASE ERFK_SRFK-RELATED"/>
    <property type="match status" value="1"/>
</dbReference>
<evidence type="ECO:0000313" key="11">
    <source>
        <dbReference type="EMBL" id="MCY9607464.1"/>
    </source>
</evidence>
<comment type="similarity">
    <text evidence="2">Belongs to the YkuD family.</text>
</comment>
<sequence>MMHSIRIYPYRAHMIAMAVFLLSLTPGIHHISAYADSSHPEDPLPIVADQGLYSIDIYPDRHKLIVRAQGEKFKTYTVAVGNPSTPTPVGEYKIIYKGKDWGPSFGPRWLGLNVPWGYYGIHGTNKPYSIGQHLSHGCVRMRNRDVIELFELVPVGTKVTIHGHVLGGLRHDPRVVAEGDVGGEVQLVQSRLKSAGYFKGVCNGKFRADTTYAVKRFQRDRQLPEDGVVTIRVYEELGLYE</sequence>
<feature type="domain" description="L,D-TPase catalytic" evidence="10">
    <location>
        <begin position="53"/>
        <end position="162"/>
    </location>
</feature>
<dbReference type="PROSITE" id="PS52029">
    <property type="entry name" value="LD_TPASE"/>
    <property type="match status" value="1"/>
</dbReference>
<comment type="pathway">
    <text evidence="1 9">Cell wall biogenesis; peptidoglycan biosynthesis.</text>
</comment>
<evidence type="ECO:0000256" key="8">
    <source>
        <dbReference type="ARBA" id="ARBA00023316"/>
    </source>
</evidence>
<evidence type="ECO:0000256" key="3">
    <source>
        <dbReference type="ARBA" id="ARBA00022676"/>
    </source>
</evidence>
<dbReference type="Gene3D" id="1.10.101.10">
    <property type="entry name" value="PGBD-like superfamily/PGBD"/>
    <property type="match status" value="1"/>
</dbReference>
<dbReference type="InterPro" id="IPR036366">
    <property type="entry name" value="PGBDSf"/>
</dbReference>
<dbReference type="InterPro" id="IPR005490">
    <property type="entry name" value="LD_TPept_cat_dom"/>
</dbReference>
<keyword evidence="12" id="KW-1185">Reference proteome</keyword>
<keyword evidence="3" id="KW-0328">Glycosyltransferase</keyword>
<keyword evidence="6 9" id="KW-0133">Cell shape</keyword>
<dbReference type="CDD" id="cd16913">
    <property type="entry name" value="YkuD_like"/>
    <property type="match status" value="1"/>
</dbReference>
<dbReference type="SUPFAM" id="SSF141523">
    <property type="entry name" value="L,D-transpeptidase catalytic domain-like"/>
    <property type="match status" value="1"/>
</dbReference>
<evidence type="ECO:0000256" key="7">
    <source>
        <dbReference type="ARBA" id="ARBA00022984"/>
    </source>
</evidence>
<dbReference type="Proteomes" id="UP001209276">
    <property type="component" value="Unassembled WGS sequence"/>
</dbReference>
<evidence type="ECO:0000259" key="10">
    <source>
        <dbReference type="PROSITE" id="PS52029"/>
    </source>
</evidence>
<comment type="caution">
    <text evidence="11">The sequence shown here is derived from an EMBL/GenBank/DDBJ whole genome shotgun (WGS) entry which is preliminary data.</text>
</comment>
<dbReference type="InterPro" id="IPR036365">
    <property type="entry name" value="PGBD-like_sf"/>
</dbReference>
<feature type="active site" description="Nucleophile" evidence="9">
    <location>
        <position position="138"/>
    </location>
</feature>
<evidence type="ECO:0000256" key="2">
    <source>
        <dbReference type="ARBA" id="ARBA00005992"/>
    </source>
</evidence>
<protein>
    <submittedName>
        <fullName evidence="11">L,D-transpeptidase family protein</fullName>
    </submittedName>
</protein>
<dbReference type="EMBL" id="JAMDMM010000021">
    <property type="protein sequence ID" value="MCY9607464.1"/>
    <property type="molecule type" value="Genomic_DNA"/>
</dbReference>
<dbReference type="Pfam" id="PF01471">
    <property type="entry name" value="PG_binding_1"/>
    <property type="match status" value="1"/>
</dbReference>
<proteinExistence type="inferred from homology"/>
<evidence type="ECO:0000256" key="5">
    <source>
        <dbReference type="ARBA" id="ARBA00022801"/>
    </source>
</evidence>
<dbReference type="Pfam" id="PF03734">
    <property type="entry name" value="YkuD"/>
    <property type="match status" value="1"/>
</dbReference>
<dbReference type="InterPro" id="IPR002477">
    <property type="entry name" value="Peptidoglycan-bd-like"/>
</dbReference>
<reference evidence="11 12" key="1">
    <citation type="submission" date="2022-05" db="EMBL/GenBank/DDBJ databases">
        <title>Genome Sequencing of Bee-Associated Microbes.</title>
        <authorList>
            <person name="Dunlap C."/>
        </authorList>
    </citation>
    <scope>NUCLEOTIDE SEQUENCE [LARGE SCALE GENOMIC DNA]</scope>
    <source>
        <strain evidence="11 12">NRRL B-14613</strain>
    </source>
</reference>
<feature type="active site" description="Proton donor/acceptor" evidence="9">
    <location>
        <position position="122"/>
    </location>
</feature>
<evidence type="ECO:0000256" key="9">
    <source>
        <dbReference type="PROSITE-ProRule" id="PRU01373"/>
    </source>
</evidence>